<feature type="domain" description="Primosomal protein N' 3' DNA-binding" evidence="1">
    <location>
        <begin position="5"/>
        <end position="62"/>
    </location>
</feature>
<accession>A0A382LX76</accession>
<dbReference type="Pfam" id="PF17764">
    <property type="entry name" value="PriA_3primeBD"/>
    <property type="match status" value="1"/>
</dbReference>
<evidence type="ECO:0000313" key="2">
    <source>
        <dbReference type="EMBL" id="SVC41200.1"/>
    </source>
</evidence>
<sequence length="62" mass="7163">MKVSILIPNIFNHPFTYQIKSKKLVKGDFVKVPFGPSLVTGVVWDYFEETNKNFKMKSVVEV</sequence>
<dbReference type="AlphaFoldDB" id="A0A382LX76"/>
<protein>
    <recommendedName>
        <fullName evidence="1">Primosomal protein N' 3' DNA-binding domain-containing protein</fullName>
    </recommendedName>
</protein>
<name>A0A382LX76_9ZZZZ</name>
<dbReference type="InterPro" id="IPR041222">
    <property type="entry name" value="PriA_3primeBD"/>
</dbReference>
<dbReference type="GO" id="GO:0003677">
    <property type="term" value="F:DNA binding"/>
    <property type="evidence" value="ECO:0007669"/>
    <property type="project" value="InterPro"/>
</dbReference>
<organism evidence="2">
    <name type="scientific">marine metagenome</name>
    <dbReference type="NCBI Taxonomy" id="408172"/>
    <lineage>
        <taxon>unclassified sequences</taxon>
        <taxon>metagenomes</taxon>
        <taxon>ecological metagenomes</taxon>
    </lineage>
</organism>
<dbReference type="Gene3D" id="3.40.1440.60">
    <property type="entry name" value="PriA, 3(prime) DNA-binding domain"/>
    <property type="match status" value="1"/>
</dbReference>
<dbReference type="InterPro" id="IPR042115">
    <property type="entry name" value="PriA_3primeBD_sf"/>
</dbReference>
<dbReference type="EMBL" id="UINC01089812">
    <property type="protein sequence ID" value="SVC41200.1"/>
    <property type="molecule type" value="Genomic_DNA"/>
</dbReference>
<evidence type="ECO:0000259" key="1">
    <source>
        <dbReference type="Pfam" id="PF17764"/>
    </source>
</evidence>
<proteinExistence type="predicted"/>
<feature type="non-terminal residue" evidence="2">
    <location>
        <position position="62"/>
    </location>
</feature>
<gene>
    <name evidence="2" type="ORF">METZ01_LOCUS294054</name>
</gene>
<reference evidence="2" key="1">
    <citation type="submission" date="2018-05" db="EMBL/GenBank/DDBJ databases">
        <authorList>
            <person name="Lanie J.A."/>
            <person name="Ng W.-L."/>
            <person name="Kazmierczak K.M."/>
            <person name="Andrzejewski T.M."/>
            <person name="Davidsen T.M."/>
            <person name="Wayne K.J."/>
            <person name="Tettelin H."/>
            <person name="Glass J.I."/>
            <person name="Rusch D."/>
            <person name="Podicherti R."/>
            <person name="Tsui H.-C.T."/>
            <person name="Winkler M.E."/>
        </authorList>
    </citation>
    <scope>NUCLEOTIDE SEQUENCE</scope>
</reference>